<evidence type="ECO:0000259" key="1">
    <source>
        <dbReference type="Pfam" id="PF14657"/>
    </source>
</evidence>
<dbReference type="Proteomes" id="UP000574104">
    <property type="component" value="Unassembled WGS sequence"/>
</dbReference>
<feature type="domain" description="AP2-like integrase N-terminal" evidence="1">
    <location>
        <begin position="10"/>
        <end position="46"/>
    </location>
</feature>
<dbReference type="Pfam" id="PF14657">
    <property type="entry name" value="Arm-DNA-bind_4"/>
    <property type="match status" value="1"/>
</dbReference>
<organism evidence="2 3">
    <name type="scientific">Listeria booriae</name>
    <dbReference type="NCBI Taxonomy" id="1552123"/>
    <lineage>
        <taxon>Bacteria</taxon>
        <taxon>Bacillati</taxon>
        <taxon>Bacillota</taxon>
        <taxon>Bacilli</taxon>
        <taxon>Bacillales</taxon>
        <taxon>Listeriaceae</taxon>
        <taxon>Listeria</taxon>
    </lineage>
</organism>
<gene>
    <name evidence="2" type="ORF">HB904_16775</name>
</gene>
<reference evidence="2 3" key="1">
    <citation type="submission" date="2020-03" db="EMBL/GenBank/DDBJ databases">
        <title>Soil Listeria distribution.</title>
        <authorList>
            <person name="Liao J."/>
            <person name="Wiedmann M."/>
        </authorList>
    </citation>
    <scope>NUCLEOTIDE SEQUENCE [LARGE SCALE GENOMIC DNA]</scope>
    <source>
        <strain evidence="2 3">FSL L7-1299</strain>
    </source>
</reference>
<accession>A0A842AIQ8</accession>
<dbReference type="AlphaFoldDB" id="A0A842AIQ8"/>
<name>A0A842AIQ8_9LIST</name>
<sequence>MASFRKRGNKWEYRIIYKDLNNKRREKSEGGFRTKPEARDAAKREEAKLFCMVMTFHARI</sequence>
<evidence type="ECO:0000313" key="3">
    <source>
        <dbReference type="Proteomes" id="UP000574104"/>
    </source>
</evidence>
<dbReference type="InterPro" id="IPR028259">
    <property type="entry name" value="AP2-like_int_N"/>
</dbReference>
<dbReference type="EMBL" id="JAARSH010000015">
    <property type="protein sequence ID" value="MBC1617833.1"/>
    <property type="molecule type" value="Genomic_DNA"/>
</dbReference>
<comment type="caution">
    <text evidence="2">The sequence shown here is derived from an EMBL/GenBank/DDBJ whole genome shotgun (WGS) entry which is preliminary data.</text>
</comment>
<proteinExistence type="predicted"/>
<evidence type="ECO:0000313" key="2">
    <source>
        <dbReference type="EMBL" id="MBC1617833.1"/>
    </source>
</evidence>
<dbReference type="RefSeq" id="WP_185434457.1">
    <property type="nucleotide sequence ID" value="NZ_JAARSH010000015.1"/>
</dbReference>
<protein>
    <recommendedName>
        <fullName evidence="1">AP2-like integrase N-terminal domain-containing protein</fullName>
    </recommendedName>
</protein>